<dbReference type="RefSeq" id="WP_066535758.1">
    <property type="nucleotide sequence ID" value="NZ_CP021422.1"/>
</dbReference>
<evidence type="ECO:0000313" key="4">
    <source>
        <dbReference type="Proteomes" id="UP000596035"/>
    </source>
</evidence>
<organism evidence="2 4">
    <name type="scientific">Acutalibacter muris</name>
    <dbReference type="NCBI Taxonomy" id="1796620"/>
    <lineage>
        <taxon>Bacteria</taxon>
        <taxon>Bacillati</taxon>
        <taxon>Bacillota</taxon>
        <taxon>Clostridia</taxon>
        <taxon>Eubacteriales</taxon>
        <taxon>Acutalibacteraceae</taxon>
        <taxon>Acutalibacter</taxon>
    </lineage>
</organism>
<keyword evidence="3" id="KW-1185">Reference proteome</keyword>
<proteinExistence type="predicted"/>
<name>A0A1Z2XMS4_9FIRM</name>
<evidence type="ECO:0000313" key="1">
    <source>
        <dbReference type="EMBL" id="ASB39749.1"/>
    </source>
</evidence>
<dbReference type="EMBL" id="CP021422">
    <property type="protein sequence ID" value="ASB39749.1"/>
    <property type="molecule type" value="Genomic_DNA"/>
</dbReference>
<reference evidence="2 4" key="3">
    <citation type="submission" date="2020-11" db="EMBL/GenBank/DDBJ databases">
        <title>Closed and high quality bacterial genomes of the OMM12 community.</title>
        <authorList>
            <person name="Marbouty M."/>
            <person name="Lamy-Besnier Q."/>
            <person name="Debarbieux L."/>
            <person name="Koszul R."/>
        </authorList>
    </citation>
    <scope>NUCLEOTIDE SEQUENCE [LARGE SCALE GENOMIC DNA]</scope>
    <source>
        <strain evidence="2 4">KB18</strain>
    </source>
</reference>
<dbReference type="Proteomes" id="UP000196710">
    <property type="component" value="Chromosome"/>
</dbReference>
<dbReference type="Gene3D" id="1.10.10.1190">
    <property type="entry name" value="Antirestriction protein ArdA, domain 3"/>
    <property type="match status" value="1"/>
</dbReference>
<reference evidence="3" key="2">
    <citation type="submission" date="2017-05" db="EMBL/GenBank/DDBJ databases">
        <title>Improved OligoMM genomes.</title>
        <authorList>
            <person name="Garzetti D."/>
        </authorList>
    </citation>
    <scope>NUCLEOTIDE SEQUENCE [LARGE SCALE GENOMIC DNA]</scope>
    <source>
        <strain evidence="3">KB18</strain>
    </source>
</reference>
<evidence type="ECO:0000313" key="2">
    <source>
        <dbReference type="EMBL" id="QQR29041.1"/>
    </source>
</evidence>
<dbReference type="AlphaFoldDB" id="A0A1Z2XMS4"/>
<accession>A0A1Z2XMS4</accession>
<dbReference type="Proteomes" id="UP000596035">
    <property type="component" value="Chromosome"/>
</dbReference>
<protein>
    <recommendedName>
        <fullName evidence="5">Antirestriction protein ArdA</fullName>
    </recommendedName>
</protein>
<dbReference type="KEGG" id="amur:ADH66_03210"/>
<reference evidence="1" key="1">
    <citation type="journal article" date="2017" name="Genome Announc.">
        <title>High-Quality Whole-Genome Sequences of the Oligo-Mouse-Microbiota Bacterial Community.</title>
        <authorList>
            <person name="Garzetti D."/>
            <person name="Brugiroux S."/>
            <person name="Bunk B."/>
            <person name="Pukall R."/>
            <person name="McCoy K.D."/>
            <person name="Macpherson A.J."/>
            <person name="Stecher B."/>
        </authorList>
    </citation>
    <scope>NUCLEOTIDE SEQUENCE</scope>
    <source>
        <strain evidence="1">KB18</strain>
    </source>
</reference>
<evidence type="ECO:0000313" key="3">
    <source>
        <dbReference type="Proteomes" id="UP000196710"/>
    </source>
</evidence>
<gene>
    <name evidence="1" type="ORF">ADH66_03210</name>
    <name evidence="2" type="ORF">I5Q82_13265</name>
</gene>
<evidence type="ECO:0008006" key="5">
    <source>
        <dbReference type="Google" id="ProtNLM"/>
    </source>
</evidence>
<sequence length="376" mass="42085">MITLKIWHGPMRTTLALPLREAEIQKELVKAFRTAPFKVTADNVSPEALAMLNGKEIDLDELNFLAKSLDRFTPYEQEQFLAAVQVEQPSDLKSLINLSFNMERYTLVQNVTDLAAVGRKYLLNKMGALPASEIDKLDFEQAGRDLLTSGNGTPTICGLLFASKDVPYREVYHGATFPYCEPRRDIIAVAQMEYGPKTEYLYLPEDELAVIKAARRMGAPSPDMCKVAFTDFMLDNSMWIQHLETMLRDHGLGVANELADAFPKTTEGMEKLAAVVEYADVSGSGDIMRVARHLEDFVFIKDAETDEDVGHHFVSFDSEYRVSPELADYIDFDALGNQISEDREGQFVEGGFVCMDSGCSLEMILDDDLDLAMRGI</sequence>
<dbReference type="InterPro" id="IPR041893">
    <property type="entry name" value="ArdA_dom3"/>
</dbReference>
<dbReference type="EMBL" id="CP065321">
    <property type="protein sequence ID" value="QQR29041.1"/>
    <property type="molecule type" value="Genomic_DNA"/>
</dbReference>